<keyword evidence="2" id="KW-1185">Reference proteome</keyword>
<accession>A0AAV5SZ12</accession>
<dbReference type="AlphaFoldDB" id="A0AAV5SZ12"/>
<feature type="non-terminal residue" evidence="1">
    <location>
        <position position="1"/>
    </location>
</feature>
<reference evidence="1" key="1">
    <citation type="submission" date="2023-10" db="EMBL/GenBank/DDBJ databases">
        <title>Genome assembly of Pristionchus species.</title>
        <authorList>
            <person name="Yoshida K."/>
            <person name="Sommer R.J."/>
        </authorList>
    </citation>
    <scope>NUCLEOTIDE SEQUENCE</scope>
    <source>
        <strain evidence="1">RS0144</strain>
    </source>
</reference>
<gene>
    <name evidence="1" type="ORF">PENTCL1PPCAC_10483</name>
</gene>
<name>A0AAV5SZ12_9BILA</name>
<dbReference type="EMBL" id="BTSX01000003">
    <property type="protein sequence ID" value="GMS88308.1"/>
    <property type="molecule type" value="Genomic_DNA"/>
</dbReference>
<evidence type="ECO:0008006" key="3">
    <source>
        <dbReference type="Google" id="ProtNLM"/>
    </source>
</evidence>
<proteinExistence type="predicted"/>
<dbReference type="Proteomes" id="UP001432027">
    <property type="component" value="Unassembled WGS sequence"/>
</dbReference>
<evidence type="ECO:0000313" key="1">
    <source>
        <dbReference type="EMBL" id="GMS88308.1"/>
    </source>
</evidence>
<evidence type="ECO:0000313" key="2">
    <source>
        <dbReference type="Proteomes" id="UP001432027"/>
    </source>
</evidence>
<organism evidence="1 2">
    <name type="scientific">Pristionchus entomophagus</name>
    <dbReference type="NCBI Taxonomy" id="358040"/>
    <lineage>
        <taxon>Eukaryota</taxon>
        <taxon>Metazoa</taxon>
        <taxon>Ecdysozoa</taxon>
        <taxon>Nematoda</taxon>
        <taxon>Chromadorea</taxon>
        <taxon>Rhabditida</taxon>
        <taxon>Rhabditina</taxon>
        <taxon>Diplogasteromorpha</taxon>
        <taxon>Diplogasteroidea</taxon>
        <taxon>Neodiplogasteridae</taxon>
        <taxon>Pristionchus</taxon>
    </lineage>
</organism>
<sequence>SRVFHPLPIRTSRHGVLQAQVMEWSKEKGDLMSIAGGVIAAGITSNVGSSRVVGEPVSSGEMDQFDLILNRVPSLLQLASIVVQRSGIVGKEELK</sequence>
<protein>
    <recommendedName>
        <fullName evidence="3">BLOC-1-related complex subunit 7</fullName>
    </recommendedName>
</protein>
<comment type="caution">
    <text evidence="1">The sequence shown here is derived from an EMBL/GenBank/DDBJ whole genome shotgun (WGS) entry which is preliminary data.</text>
</comment>